<dbReference type="EMBL" id="JAPWGL010000002">
    <property type="protein sequence ID" value="MCZ4223256.1"/>
    <property type="molecule type" value="Genomic_DNA"/>
</dbReference>
<accession>A0ABT4KWF3</accession>
<evidence type="ECO:0000313" key="3">
    <source>
        <dbReference type="Proteomes" id="UP001144341"/>
    </source>
</evidence>
<evidence type="ECO:0000256" key="1">
    <source>
        <dbReference type="SAM" id="MobiDB-lite"/>
    </source>
</evidence>
<keyword evidence="3" id="KW-1185">Reference proteome</keyword>
<proteinExistence type="predicted"/>
<reference evidence="2" key="1">
    <citation type="submission" date="2022-12" db="EMBL/GenBank/DDBJ databases">
        <title>Genome sequence of SJ11.</title>
        <authorList>
            <person name="Woo H."/>
        </authorList>
    </citation>
    <scope>NUCLEOTIDE SEQUENCE</scope>
    <source>
        <strain evidence="2">SJ11</strain>
    </source>
</reference>
<evidence type="ECO:0000313" key="2">
    <source>
        <dbReference type="EMBL" id="MCZ4223256.1"/>
    </source>
</evidence>
<name>A0ABT4KWF3_9SPHI</name>
<sequence>MMVWNQNIDLVRYNDKYGVLNYGQTGANRLFTGLEYVAKYNVGQTVPYHPFYEYCNNVYIYPNGISASGRGNFSPMWEMAVSLFNKASLSPVYSQMVVSGTGYRPEKTNSDHSGLGTLLYTTTP</sequence>
<feature type="region of interest" description="Disordered" evidence="1">
    <location>
        <begin position="104"/>
        <end position="124"/>
    </location>
</feature>
<gene>
    <name evidence="2" type="ORF">O0931_08085</name>
</gene>
<dbReference type="Proteomes" id="UP001144341">
    <property type="component" value="Unassembled WGS sequence"/>
</dbReference>
<protein>
    <submittedName>
        <fullName evidence="2">Uncharacterized protein</fullName>
    </submittedName>
</protein>
<dbReference type="RefSeq" id="WP_269415054.1">
    <property type="nucleotide sequence ID" value="NZ_JAPWGL010000002.1"/>
</dbReference>
<organism evidence="2 3">
    <name type="scientific">Pedobacter rhodius</name>
    <dbReference type="NCBI Taxonomy" id="3004098"/>
    <lineage>
        <taxon>Bacteria</taxon>
        <taxon>Pseudomonadati</taxon>
        <taxon>Bacteroidota</taxon>
        <taxon>Sphingobacteriia</taxon>
        <taxon>Sphingobacteriales</taxon>
        <taxon>Sphingobacteriaceae</taxon>
        <taxon>Pedobacter</taxon>
    </lineage>
</organism>
<comment type="caution">
    <text evidence="2">The sequence shown here is derived from an EMBL/GenBank/DDBJ whole genome shotgun (WGS) entry which is preliminary data.</text>
</comment>